<evidence type="ECO:0000313" key="4">
    <source>
        <dbReference type="EMBL" id="HIZ23947.1"/>
    </source>
</evidence>
<comment type="caution">
    <text evidence="4">The sequence shown here is derived from an EMBL/GenBank/DDBJ whole genome shotgun (WGS) entry which is preliminary data.</text>
</comment>
<evidence type="ECO:0000256" key="2">
    <source>
        <dbReference type="ARBA" id="ARBA00022840"/>
    </source>
</evidence>
<sequence length="332" mass="35955">MFEAGGGLFTKSPPPAYVFDKKSGVIKNRCIKNFTIAGDSFDFKAPQWCNISIRGGEILGVAGIAGCGQRELCEAIAGLRKVESGGIFHEGESIVGLSPKAISAKGIAMSFIPEDRLGMGLAPSMSITDNMMLKNYASHGAGFVPRAVEEGDKSFKAGCRRSLNKVGSFFNRHWMFVNRKTARAEAERVIEELDVSTPSTETPVRRLSGGNVQKVLLGREILTQPNVLITAYPVRGLDINSSYLIYDILNRQKKAGTGVLFIGEDLDVMLALCDKIMVLCHGRMMGVVHAAKTTKEQLGLMMAGALNLMEETGKQMGVAKDTQIGEDETWNA</sequence>
<dbReference type="PANTHER" id="PTHR43790">
    <property type="entry name" value="CARBOHYDRATE TRANSPORT ATP-BINDING PROTEIN MG119-RELATED"/>
    <property type="match status" value="1"/>
</dbReference>
<reference evidence="4" key="2">
    <citation type="submission" date="2021-04" db="EMBL/GenBank/DDBJ databases">
        <authorList>
            <person name="Gilroy R."/>
        </authorList>
    </citation>
    <scope>NUCLEOTIDE SEQUENCE</scope>
    <source>
        <strain evidence="4">CHK33-5263</strain>
    </source>
</reference>
<evidence type="ECO:0000259" key="3">
    <source>
        <dbReference type="PROSITE" id="PS50893"/>
    </source>
</evidence>
<keyword evidence="2 4" id="KW-0067">ATP-binding</keyword>
<organism evidence="4 5">
    <name type="scientific">Candidatus Gallimonas intestinigallinarum</name>
    <dbReference type="NCBI Taxonomy" id="2838604"/>
    <lineage>
        <taxon>Bacteria</taxon>
        <taxon>Bacillati</taxon>
        <taxon>Bacillota</taxon>
        <taxon>Clostridia</taxon>
        <taxon>Candidatus Gallimonas</taxon>
    </lineage>
</organism>
<dbReference type="GO" id="GO:0005524">
    <property type="term" value="F:ATP binding"/>
    <property type="evidence" value="ECO:0007669"/>
    <property type="project" value="UniProtKB-KW"/>
</dbReference>
<evidence type="ECO:0000256" key="1">
    <source>
        <dbReference type="ARBA" id="ARBA00022741"/>
    </source>
</evidence>
<gene>
    <name evidence="4" type="ORF">H9812_00505</name>
</gene>
<dbReference type="PROSITE" id="PS50893">
    <property type="entry name" value="ABC_TRANSPORTER_2"/>
    <property type="match status" value="1"/>
</dbReference>
<dbReference type="PANTHER" id="PTHR43790:SF4">
    <property type="entry name" value="GUANOSINE IMPORT ATP-BINDING PROTEIN NUPO"/>
    <property type="match status" value="1"/>
</dbReference>
<proteinExistence type="predicted"/>
<name>A0A9D2DVE9_9FIRM</name>
<dbReference type="CDD" id="cd03215">
    <property type="entry name" value="ABC_Carb_Monos_II"/>
    <property type="match status" value="1"/>
</dbReference>
<protein>
    <submittedName>
        <fullName evidence="4">ATP-binding cassette domain-containing protein</fullName>
    </submittedName>
</protein>
<evidence type="ECO:0000313" key="5">
    <source>
        <dbReference type="Proteomes" id="UP000824044"/>
    </source>
</evidence>
<accession>A0A9D2DVE9</accession>
<dbReference type="InterPro" id="IPR050107">
    <property type="entry name" value="ABC_carbohydrate_import_ATPase"/>
</dbReference>
<dbReference type="Proteomes" id="UP000824044">
    <property type="component" value="Unassembled WGS sequence"/>
</dbReference>
<dbReference type="AlphaFoldDB" id="A0A9D2DVE9"/>
<dbReference type="Gene3D" id="3.40.50.300">
    <property type="entry name" value="P-loop containing nucleotide triphosphate hydrolases"/>
    <property type="match status" value="1"/>
</dbReference>
<feature type="domain" description="ABC transporter" evidence="3">
    <location>
        <begin position="31"/>
        <end position="306"/>
    </location>
</feature>
<reference evidence="4" key="1">
    <citation type="journal article" date="2021" name="PeerJ">
        <title>Extensive microbial diversity within the chicken gut microbiome revealed by metagenomics and culture.</title>
        <authorList>
            <person name="Gilroy R."/>
            <person name="Ravi A."/>
            <person name="Getino M."/>
            <person name="Pursley I."/>
            <person name="Horton D.L."/>
            <person name="Alikhan N.F."/>
            <person name="Baker D."/>
            <person name="Gharbi K."/>
            <person name="Hall N."/>
            <person name="Watson M."/>
            <person name="Adriaenssens E.M."/>
            <person name="Foster-Nyarko E."/>
            <person name="Jarju S."/>
            <person name="Secka A."/>
            <person name="Antonio M."/>
            <person name="Oren A."/>
            <person name="Chaudhuri R.R."/>
            <person name="La Ragione R."/>
            <person name="Hildebrand F."/>
            <person name="Pallen M.J."/>
        </authorList>
    </citation>
    <scope>NUCLEOTIDE SEQUENCE</scope>
    <source>
        <strain evidence="4">CHK33-5263</strain>
    </source>
</reference>
<dbReference type="EMBL" id="DXBS01000012">
    <property type="protein sequence ID" value="HIZ23947.1"/>
    <property type="molecule type" value="Genomic_DNA"/>
</dbReference>
<dbReference type="InterPro" id="IPR027417">
    <property type="entry name" value="P-loop_NTPase"/>
</dbReference>
<dbReference type="SUPFAM" id="SSF52540">
    <property type="entry name" value="P-loop containing nucleoside triphosphate hydrolases"/>
    <property type="match status" value="1"/>
</dbReference>
<keyword evidence="1" id="KW-0547">Nucleotide-binding</keyword>
<dbReference type="Pfam" id="PF00005">
    <property type="entry name" value="ABC_tran"/>
    <property type="match status" value="1"/>
</dbReference>
<dbReference type="InterPro" id="IPR003439">
    <property type="entry name" value="ABC_transporter-like_ATP-bd"/>
</dbReference>
<dbReference type="GO" id="GO:0016887">
    <property type="term" value="F:ATP hydrolysis activity"/>
    <property type="evidence" value="ECO:0007669"/>
    <property type="project" value="InterPro"/>
</dbReference>